<feature type="coiled-coil region" evidence="1">
    <location>
        <begin position="422"/>
        <end position="449"/>
    </location>
</feature>
<keyword evidence="4" id="KW-1185">Reference proteome</keyword>
<accession>A0ABR5K664</accession>
<dbReference type="Pfam" id="PF00092">
    <property type="entry name" value="VWA"/>
    <property type="match status" value="1"/>
</dbReference>
<proteinExistence type="predicted"/>
<keyword evidence="1" id="KW-0175">Coiled coil</keyword>
<name>A0ABR5K664_9BACI</name>
<sequence length="461" mass="52456">MVCLSLLSACSEKTEESNSGEVNNTGKKGKVEEIVDEKIPEAARSIELIIEQKAGKLVEKHIEPELEVIGVIDFFQYRNFVQDTFYPIAHKELEIYFDKNRNLTSEQIYDYLVYQLGSGQYKSYYEQLISYEHGYVMPKLPDGEDEIEVVKKQKKTNVVLLMDASGSMKASVNGGVKMELAKESIKKFTEQLQTDTNVALLAYGHKGSGKEADKDLSCKEIETLYPLSSYESNSFTNAINSFWANGWTPLAGAIEKANELLADYKKEEYKNIVYIVSDGIETCGGDPVAAAKKLNESDIEAMVNIIGFDVDDKGQNQLKQVAEAGGGSYSTVRNQSEFEDVIIKKWKPDIFQVFSMQGVTLREIVDHKERLIHIHGKLYHASEREAQRMTNAVYFLQDGEFFSREVESEVVERIKKMQIMRNDHFTQIKDEKDAEARQAEEEIDSAVQAWKEKWSKELEKE</sequence>
<reference evidence="4" key="1">
    <citation type="submission" date="2015-07" db="EMBL/GenBank/DDBJ databases">
        <title>Fjat-14205 dsm 2895.</title>
        <authorList>
            <person name="Liu B."/>
            <person name="Wang J."/>
            <person name="Zhu Y."/>
            <person name="Liu G."/>
            <person name="Chen Q."/>
            <person name="Chen Z."/>
            <person name="Lan J."/>
            <person name="Che J."/>
            <person name="Ge C."/>
            <person name="Shi H."/>
            <person name="Pan Z."/>
            <person name="Liu X."/>
        </authorList>
    </citation>
    <scope>NUCLEOTIDE SEQUENCE [LARGE SCALE GENOMIC DNA]</scope>
    <source>
        <strain evidence="4">DSM 25560</strain>
    </source>
</reference>
<protein>
    <submittedName>
        <fullName evidence="3">Amino acid dehydrogenase</fullName>
    </submittedName>
</protein>
<dbReference type="PROSITE" id="PS50234">
    <property type="entry name" value="VWFA"/>
    <property type="match status" value="1"/>
</dbReference>
<evidence type="ECO:0000313" key="4">
    <source>
        <dbReference type="Proteomes" id="UP000050668"/>
    </source>
</evidence>
<dbReference type="EMBL" id="LGRV01000003">
    <property type="protein sequence ID" value="KOS69824.1"/>
    <property type="molecule type" value="Genomic_DNA"/>
</dbReference>
<organism evidence="3 4">
    <name type="scientific">Lysinibacillus contaminans</name>
    <dbReference type="NCBI Taxonomy" id="1293441"/>
    <lineage>
        <taxon>Bacteria</taxon>
        <taxon>Bacillati</taxon>
        <taxon>Bacillota</taxon>
        <taxon>Bacilli</taxon>
        <taxon>Bacillales</taxon>
        <taxon>Bacillaceae</taxon>
        <taxon>Lysinibacillus</taxon>
    </lineage>
</organism>
<dbReference type="SUPFAM" id="SSF53300">
    <property type="entry name" value="vWA-like"/>
    <property type="match status" value="1"/>
</dbReference>
<evidence type="ECO:0000256" key="1">
    <source>
        <dbReference type="SAM" id="Coils"/>
    </source>
</evidence>
<feature type="domain" description="VWFA" evidence="2">
    <location>
        <begin position="157"/>
        <end position="354"/>
    </location>
</feature>
<comment type="caution">
    <text evidence="3">The sequence shown here is derived from an EMBL/GenBank/DDBJ whole genome shotgun (WGS) entry which is preliminary data.</text>
</comment>
<dbReference type="InterPro" id="IPR051173">
    <property type="entry name" value="Ca_channel_alpha-2/delta"/>
</dbReference>
<evidence type="ECO:0000259" key="2">
    <source>
        <dbReference type="PROSITE" id="PS50234"/>
    </source>
</evidence>
<gene>
    <name evidence="3" type="ORF">AEA09_09985</name>
</gene>
<dbReference type="InterPro" id="IPR036465">
    <property type="entry name" value="vWFA_dom_sf"/>
</dbReference>
<dbReference type="Proteomes" id="UP000050668">
    <property type="component" value="Unassembled WGS sequence"/>
</dbReference>
<dbReference type="PANTHER" id="PTHR10166">
    <property type="entry name" value="VOLTAGE-DEPENDENT CALCIUM CHANNEL SUBUNIT ALPHA-2/DELTA-RELATED"/>
    <property type="match status" value="1"/>
</dbReference>
<dbReference type="Gene3D" id="3.40.50.410">
    <property type="entry name" value="von Willebrand factor, type A domain"/>
    <property type="match status" value="2"/>
</dbReference>
<dbReference type="PANTHER" id="PTHR10166:SF37">
    <property type="entry name" value="STOLID, ISOFORM H"/>
    <property type="match status" value="1"/>
</dbReference>
<dbReference type="InterPro" id="IPR002035">
    <property type="entry name" value="VWF_A"/>
</dbReference>
<dbReference type="SMART" id="SM00327">
    <property type="entry name" value="VWA"/>
    <property type="match status" value="1"/>
</dbReference>
<evidence type="ECO:0000313" key="3">
    <source>
        <dbReference type="EMBL" id="KOS69824.1"/>
    </source>
</evidence>